<dbReference type="OrthoDB" id="5319378at2"/>
<dbReference type="KEGG" id="nsa:Nitsa_1780"/>
<dbReference type="EMBL" id="CP002452">
    <property type="protein sequence ID" value="ADV47025.1"/>
    <property type="molecule type" value="Genomic_DNA"/>
</dbReference>
<reference evidence="2 3" key="1">
    <citation type="journal article" date="2011" name="Stand. Genomic Sci.">
        <title>Complete genome sequence of Nitratifractor salsuginis type strain (E9I37-1).</title>
        <authorList>
            <person name="Anderson I."/>
            <person name="Sikorski J."/>
            <person name="Zeytun A."/>
            <person name="Nolan M."/>
            <person name="Lapidus A."/>
            <person name="Lucas S."/>
            <person name="Hammon N."/>
            <person name="Deshpande S."/>
            <person name="Cheng J.F."/>
            <person name="Tapia R."/>
            <person name="Han C."/>
            <person name="Goodwin L."/>
            <person name="Pitluck S."/>
            <person name="Liolios K."/>
            <person name="Pagani I."/>
            <person name="Ivanova N."/>
            <person name="Huntemann M."/>
            <person name="Mavromatis K."/>
            <person name="Ovchinikova G."/>
            <person name="Pati A."/>
            <person name="Chen A."/>
            <person name="Palaniappan K."/>
            <person name="Land M."/>
            <person name="Hauser L."/>
            <person name="Brambilla E.M."/>
            <person name="Ngatchou-Djao O.D."/>
            <person name="Rohde M."/>
            <person name="Tindall B.J."/>
            <person name="Goker M."/>
            <person name="Detter J.C."/>
            <person name="Woyke T."/>
            <person name="Bristow J."/>
            <person name="Eisen J.A."/>
            <person name="Markowitz V."/>
            <person name="Hugenholtz P."/>
            <person name="Klenk H.P."/>
            <person name="Kyrpides N.C."/>
        </authorList>
    </citation>
    <scope>NUCLEOTIDE SEQUENCE [LARGE SCALE GENOMIC DNA]</scope>
    <source>
        <strain evidence="3">DSM 16511 / JCM 12458 / E9I37-1</strain>
    </source>
</reference>
<dbReference type="InterPro" id="IPR014507">
    <property type="entry name" value="Baseplate_assembly_J_pred"/>
</dbReference>
<dbReference type="STRING" id="749222.Nitsa_1780"/>
<gene>
    <name evidence="2" type="ordered locus">Nitsa_1780</name>
</gene>
<accession>E6X1N4</accession>
<dbReference type="AlphaFoldDB" id="E6X1N4"/>
<evidence type="ECO:0000313" key="3">
    <source>
        <dbReference type="Proteomes" id="UP000008633"/>
    </source>
</evidence>
<dbReference type="HOGENOM" id="CLU_046415_0_1_7"/>
<keyword evidence="3" id="KW-1185">Reference proteome</keyword>
<dbReference type="Pfam" id="PF26079">
    <property type="entry name" value="Baseplate_J_C"/>
    <property type="match status" value="1"/>
</dbReference>
<feature type="domain" description="Baseplate J-like C-terminal" evidence="1">
    <location>
        <begin position="273"/>
        <end position="352"/>
    </location>
</feature>
<proteinExistence type="predicted"/>
<evidence type="ECO:0000259" key="1">
    <source>
        <dbReference type="Pfam" id="PF26079"/>
    </source>
</evidence>
<dbReference type="eggNOG" id="COG3948">
    <property type="taxonomic scope" value="Bacteria"/>
</dbReference>
<dbReference type="PIRSF" id="PIRSF020481">
    <property type="entry name" value="BAP"/>
    <property type="match status" value="1"/>
</dbReference>
<dbReference type="InterPro" id="IPR058530">
    <property type="entry name" value="Baseplate_J-like_C"/>
</dbReference>
<organism evidence="2 3">
    <name type="scientific">Nitratifractor salsuginis (strain DSM 16511 / JCM 12458 / E9I37-1)</name>
    <dbReference type="NCBI Taxonomy" id="749222"/>
    <lineage>
        <taxon>Bacteria</taxon>
        <taxon>Pseudomonadati</taxon>
        <taxon>Campylobacterota</taxon>
        <taxon>Epsilonproteobacteria</taxon>
        <taxon>Campylobacterales</taxon>
        <taxon>Sulfurovaceae</taxon>
        <taxon>Nitratifractor</taxon>
    </lineage>
</organism>
<evidence type="ECO:0000313" key="2">
    <source>
        <dbReference type="EMBL" id="ADV47025.1"/>
    </source>
</evidence>
<protein>
    <submittedName>
        <fullName evidence="2">Baseplate J family protein</fullName>
    </submittedName>
</protein>
<name>E6X1N4_NITSE</name>
<reference evidence="3" key="2">
    <citation type="submission" date="2011-01" db="EMBL/GenBank/DDBJ databases">
        <title>The complete genome of Nitratifractor salsuginis DSM 16511.</title>
        <authorList>
            <consortium name="US DOE Joint Genome Institute (JGI-PGF)"/>
            <person name="Lucas S."/>
            <person name="Copeland A."/>
            <person name="Lapidus A."/>
            <person name="Bruce D."/>
            <person name="Goodwin L."/>
            <person name="Pitluck S."/>
            <person name="Kyrpides N."/>
            <person name="Mavromatis K."/>
            <person name="Ivanova N."/>
            <person name="Mikhailova N."/>
            <person name="Zeytun A."/>
            <person name="Detter J.C."/>
            <person name="Tapia R."/>
            <person name="Han C."/>
            <person name="Land M."/>
            <person name="Hauser L."/>
            <person name="Markowitz V."/>
            <person name="Cheng J.-F."/>
            <person name="Hugenholtz P."/>
            <person name="Woyke T."/>
            <person name="Wu D."/>
            <person name="Tindall B."/>
            <person name="Schuetze A."/>
            <person name="Brambilla E."/>
            <person name="Klenk H.-P."/>
            <person name="Eisen J.A."/>
        </authorList>
    </citation>
    <scope>NUCLEOTIDE SEQUENCE [LARGE SCALE GENOMIC DNA]</scope>
    <source>
        <strain evidence="3">DSM 16511 / JCM 12458 / E9I37-1</strain>
    </source>
</reference>
<dbReference type="RefSeq" id="WP_013554710.1">
    <property type="nucleotide sequence ID" value="NC_014935.1"/>
</dbReference>
<dbReference type="Proteomes" id="UP000008633">
    <property type="component" value="Chromosome"/>
</dbReference>
<sequence>MSLPDLVPPLSYEEILEANVRRAKEMLPGYIPAQGDDVMLVLQAFSYRELLLRNLIDQNTRANFLSTAEGAYLDHLAETRYGLYRLQGSKPYTTATFSLSKPLDYDVVIPEGYQLTEDGGIYFAHTATEAVIKAGETETTVTVILDKEVASSPVKTEIPVSPLPYLSVKQNGDYDHGGDPETDEEFRERIRVSLSDKSTAGAKNTYISYTLGADERISDVTAYMPSPGVVRVIYYAPEMDSVMQSRVVEALNADDVRPLTDQVQVASATVVTVDVTAKLYTRRNVDRAKAVAAATESVTALFANPQIGRDVPISRIIRALMVDGVEDVEVTAPSGTLTIGTEEVAVLGNVGISAEESGDVY</sequence>